<dbReference type="Gene3D" id="2.130.10.10">
    <property type="entry name" value="YVTN repeat-like/Quinoprotein amine dehydrogenase"/>
    <property type="match status" value="2"/>
</dbReference>
<dbReference type="Gene3D" id="3.30.1370.10">
    <property type="entry name" value="K Homology domain, type 1"/>
    <property type="match status" value="1"/>
</dbReference>
<dbReference type="InterPro" id="IPR015943">
    <property type="entry name" value="WD40/YVTN_repeat-like_dom_sf"/>
</dbReference>
<feature type="zinc finger region" description="C3H1-type" evidence="5">
    <location>
        <begin position="17"/>
        <end position="43"/>
    </location>
</feature>
<feature type="compositionally biased region" description="Pro residues" evidence="6">
    <location>
        <begin position="816"/>
        <end position="829"/>
    </location>
</feature>
<evidence type="ECO:0000256" key="6">
    <source>
        <dbReference type="SAM" id="MobiDB-lite"/>
    </source>
</evidence>
<dbReference type="PROSITE" id="PS50084">
    <property type="entry name" value="KH_TYPE_1"/>
    <property type="match status" value="1"/>
</dbReference>
<feature type="compositionally biased region" description="Basic and acidic residues" evidence="6">
    <location>
        <begin position="544"/>
        <end position="556"/>
    </location>
</feature>
<feature type="compositionally biased region" description="Polar residues" evidence="6">
    <location>
        <begin position="839"/>
        <end position="882"/>
    </location>
</feature>
<evidence type="ECO:0000256" key="5">
    <source>
        <dbReference type="PROSITE-ProRule" id="PRU00723"/>
    </source>
</evidence>
<dbReference type="EMBL" id="JAAGAX010000015">
    <property type="protein sequence ID" value="KAF2290438.1"/>
    <property type="molecule type" value="Genomic_DNA"/>
</dbReference>
<dbReference type="Pfam" id="PF00400">
    <property type="entry name" value="WD40"/>
    <property type="match status" value="3"/>
</dbReference>
<dbReference type="SMART" id="SM00322">
    <property type="entry name" value="KH"/>
    <property type="match status" value="1"/>
</dbReference>
<keyword evidence="5" id="KW-0863">Zinc-finger</keyword>
<reference evidence="8 9" key="1">
    <citation type="journal article" date="2020" name="Mol. Plant">
        <title>The Chromosome-Based Rubber Tree Genome Provides New Insights into Spurge Genome Evolution and Rubber Biosynthesis.</title>
        <authorList>
            <person name="Liu J."/>
            <person name="Shi C."/>
            <person name="Shi C.C."/>
            <person name="Li W."/>
            <person name="Zhang Q.J."/>
            <person name="Zhang Y."/>
            <person name="Li K."/>
            <person name="Lu H.F."/>
            <person name="Shi C."/>
            <person name="Zhu S.T."/>
            <person name="Xiao Z.Y."/>
            <person name="Nan H."/>
            <person name="Yue Y."/>
            <person name="Zhu X.G."/>
            <person name="Wu Y."/>
            <person name="Hong X.N."/>
            <person name="Fan G.Y."/>
            <person name="Tong Y."/>
            <person name="Zhang D."/>
            <person name="Mao C.L."/>
            <person name="Liu Y.L."/>
            <person name="Hao S.J."/>
            <person name="Liu W.Q."/>
            <person name="Lv M.Q."/>
            <person name="Zhang H.B."/>
            <person name="Liu Y."/>
            <person name="Hu-Tang G.R."/>
            <person name="Wang J.P."/>
            <person name="Wang J.H."/>
            <person name="Sun Y.H."/>
            <person name="Ni S.B."/>
            <person name="Chen W.B."/>
            <person name="Zhang X.C."/>
            <person name="Jiao Y.N."/>
            <person name="Eichler E.E."/>
            <person name="Li G.H."/>
            <person name="Liu X."/>
            <person name="Gao L.Z."/>
        </authorList>
    </citation>
    <scope>NUCLEOTIDE SEQUENCE [LARGE SCALE GENOMIC DNA]</scope>
    <source>
        <strain evidence="9">cv. GT1</strain>
        <tissue evidence="8">Leaf</tissue>
    </source>
</reference>
<dbReference type="InterPro" id="IPR004088">
    <property type="entry name" value="KH_dom_type_1"/>
</dbReference>
<dbReference type="PRINTS" id="PR00320">
    <property type="entry name" value="GPROTEINBRPT"/>
</dbReference>
<feature type="zinc finger region" description="C3H1-type" evidence="5">
    <location>
        <begin position="163"/>
        <end position="190"/>
    </location>
</feature>
<dbReference type="PANTHER" id="PTHR44489:SF14">
    <property type="entry name" value="ZINC FINGER CCCH DOMAIN-CONTAINING PROTEIN 59-RELATED"/>
    <property type="match status" value="1"/>
</dbReference>
<dbReference type="AlphaFoldDB" id="A0A6A6KR70"/>
<dbReference type="SMART" id="SM00320">
    <property type="entry name" value="WD40"/>
    <property type="match status" value="5"/>
</dbReference>
<protein>
    <recommendedName>
        <fullName evidence="7">C3H1-type domain-containing protein</fullName>
    </recommendedName>
</protein>
<dbReference type="InterPro" id="IPR004087">
    <property type="entry name" value="KH_dom"/>
</dbReference>
<accession>A0A6A6KR70</accession>
<gene>
    <name evidence="8" type="ORF">GH714_013122</name>
</gene>
<dbReference type="GO" id="GO:0003723">
    <property type="term" value="F:RNA binding"/>
    <property type="evidence" value="ECO:0007669"/>
    <property type="project" value="UniProtKB-UniRule"/>
</dbReference>
<evidence type="ECO:0000256" key="4">
    <source>
        <dbReference type="PROSITE-ProRule" id="PRU00221"/>
    </source>
</evidence>
<keyword evidence="1 4" id="KW-0853">WD repeat</keyword>
<evidence type="ECO:0000256" key="1">
    <source>
        <dbReference type="ARBA" id="ARBA00022574"/>
    </source>
</evidence>
<feature type="region of interest" description="Disordered" evidence="6">
    <location>
        <begin position="644"/>
        <end position="709"/>
    </location>
</feature>
<dbReference type="SUPFAM" id="SSF50978">
    <property type="entry name" value="WD40 repeat-like"/>
    <property type="match status" value="1"/>
</dbReference>
<dbReference type="InterPro" id="IPR036322">
    <property type="entry name" value="WD40_repeat_dom_sf"/>
</dbReference>
<dbReference type="InterPro" id="IPR001680">
    <property type="entry name" value="WD40_rpt"/>
</dbReference>
<dbReference type="InterPro" id="IPR020472">
    <property type="entry name" value="WD40_PAC1"/>
</dbReference>
<dbReference type="GO" id="GO:0008270">
    <property type="term" value="F:zinc ion binding"/>
    <property type="evidence" value="ECO:0007669"/>
    <property type="project" value="UniProtKB-KW"/>
</dbReference>
<dbReference type="InterPro" id="IPR019775">
    <property type="entry name" value="WD40_repeat_CS"/>
</dbReference>
<feature type="region of interest" description="Disordered" evidence="6">
    <location>
        <begin position="39"/>
        <end position="144"/>
    </location>
</feature>
<feature type="compositionally biased region" description="Low complexity" evidence="6">
    <location>
        <begin position="688"/>
        <end position="709"/>
    </location>
</feature>
<feature type="compositionally biased region" description="Basic and acidic residues" evidence="6">
    <location>
        <begin position="517"/>
        <end position="528"/>
    </location>
</feature>
<evidence type="ECO:0000256" key="2">
    <source>
        <dbReference type="ARBA" id="ARBA00022737"/>
    </source>
</evidence>
<name>A0A6A6KR70_HEVBR</name>
<comment type="caution">
    <text evidence="8">The sequence shown here is derived from an EMBL/GenBank/DDBJ whole genome shotgun (WGS) entry which is preliminary data.</text>
</comment>
<dbReference type="Pfam" id="PF00013">
    <property type="entry name" value="KH_1"/>
    <property type="match status" value="1"/>
</dbReference>
<keyword evidence="5" id="KW-0862">Zinc</keyword>
<dbReference type="InterPro" id="IPR036612">
    <property type="entry name" value="KH_dom_type_1_sf"/>
</dbReference>
<dbReference type="SMART" id="SM00356">
    <property type="entry name" value="ZnF_C3H1"/>
    <property type="match status" value="2"/>
</dbReference>
<dbReference type="InterPro" id="IPR044715">
    <property type="entry name" value="WDR86-like"/>
</dbReference>
<feature type="repeat" description="WD" evidence="4">
    <location>
        <begin position="201"/>
        <end position="242"/>
    </location>
</feature>
<feature type="region of interest" description="Disordered" evidence="6">
    <location>
        <begin position="769"/>
        <end position="892"/>
    </location>
</feature>
<dbReference type="PROSITE" id="PS50082">
    <property type="entry name" value="WD_REPEATS_2"/>
    <property type="match status" value="2"/>
</dbReference>
<feature type="domain" description="C3H1-type" evidence="7">
    <location>
        <begin position="17"/>
        <end position="43"/>
    </location>
</feature>
<evidence type="ECO:0000313" key="8">
    <source>
        <dbReference type="EMBL" id="KAF2290438.1"/>
    </source>
</evidence>
<dbReference type="InterPro" id="IPR000571">
    <property type="entry name" value="Znf_CCCH"/>
</dbReference>
<feature type="domain" description="C3H1-type" evidence="7">
    <location>
        <begin position="163"/>
        <end position="190"/>
    </location>
</feature>
<feature type="region of interest" description="Disordered" evidence="6">
    <location>
        <begin position="489"/>
        <end position="573"/>
    </location>
</feature>
<dbReference type="PANTHER" id="PTHR44489">
    <property type="match status" value="1"/>
</dbReference>
<dbReference type="PROSITE" id="PS50103">
    <property type="entry name" value="ZF_C3H1"/>
    <property type="match status" value="2"/>
</dbReference>
<feature type="repeat" description="WD" evidence="4">
    <location>
        <begin position="327"/>
        <end position="366"/>
    </location>
</feature>
<sequence>MDAKIATIHSRLGGGPARNNVVCRYWMMGKCNRNPCRFMHRELPPPNVYRRTSEQPNLLRKEQSIRSPSHGLKNSLALSDGSEVKTAQNSTNHVIKDPPRKRPNPGNSLASNSGGGGGGSEYKCTRESSSSGTEAMNLEKIKPSSNSSVLVVEGNASEEKTVECSKKACENWMSDKCDKEDGCQFLHSWFYGDWFSTLAKLKGHIQAVSGIALPSRSDKLFSSGSDGTVHVWDCNTGQSTRVINVGVKIGALISEGPWIFVGLPNIVKAWNIETAAEFNLDGPVGQVNAIAVADVVDMLFAGAQDGAILAWKGSAKNPNPFELASSMKGHTSAVICLTIGRNRLYSGSVDNTIRAWDLDTLQCVHTLSGHNDAVTSLICWDQYLLSCSLDKTIKAWAFTEEGNLDVIYTHNEEHGAIALCGMPDAEAKPILLCSCSDNTVYLYELPTFIERGRIFSKSEVRTIQTGPGEIVELRGPDPSFCDGAKTVLKESDEEPGVENEKAESAALPPSEGVPETTGKEEPAADGHDAVNTQQASVEDLNTDDAEKKEESEKHSEEDEDPVTDTQTASRKMEVPNDKVGLIIGRGGDAIKALQAKSGARIQLIPQHLPEGDGSKERTVRVTGDRKQIEMAREMIKDVMNQTVRSSPYSGSFNQQHSYRPRGPTGPSNWGPRGPHSSQPNPYDYHLRGPYPSQSSQYPPPSYGGYPPQQMGPEVTLVLVGSKDLPPCRGQFRMVEFMTTVSREAILWASSSLFPGSTFSAGYGHGYDEPKYDNHAPMQHPYGHGSSQPVYPQASNQPGYRAQQQYGKQPSCGMPLQGPPPQSYGPPRPSQPGDMPYQGPIQSSQSYGPNVPPQQQYPYASSGQSYPSNGSASGAEGNNQAMPTSGPGYPQQGSQPVPCYLSLVDNSQLAMCKVQPVVMDYTHLRNNVIQNSQLQTMQVMGIKGLKILLMAVALGQPIVHHQVASRLMLSQQQLNQVMISRFLSQVHMELLQEVHQLGMAKTLSS</sequence>
<dbReference type="PROSITE" id="PS50294">
    <property type="entry name" value="WD_REPEATS_REGION"/>
    <property type="match status" value="2"/>
</dbReference>
<keyword evidence="3" id="KW-0694">RNA-binding</keyword>
<dbReference type="CDD" id="cd00105">
    <property type="entry name" value="KH-I"/>
    <property type="match status" value="1"/>
</dbReference>
<proteinExistence type="predicted"/>
<feature type="compositionally biased region" description="Polar residues" evidence="6">
    <location>
        <begin position="644"/>
        <end position="657"/>
    </location>
</feature>
<evidence type="ECO:0000313" key="9">
    <source>
        <dbReference type="Proteomes" id="UP000467840"/>
    </source>
</evidence>
<feature type="compositionally biased region" description="Polar residues" evidence="6">
    <location>
        <begin position="784"/>
        <end position="807"/>
    </location>
</feature>
<dbReference type="SUPFAM" id="SSF54791">
    <property type="entry name" value="Eukaryotic type KH-domain (KH-domain type I)"/>
    <property type="match status" value="1"/>
</dbReference>
<evidence type="ECO:0000259" key="7">
    <source>
        <dbReference type="PROSITE" id="PS50103"/>
    </source>
</evidence>
<keyword evidence="9" id="KW-1185">Reference proteome</keyword>
<dbReference type="PROSITE" id="PS00678">
    <property type="entry name" value="WD_REPEATS_1"/>
    <property type="match status" value="1"/>
</dbReference>
<dbReference type="Proteomes" id="UP000467840">
    <property type="component" value="Chromosome 2"/>
</dbReference>
<evidence type="ECO:0000256" key="3">
    <source>
        <dbReference type="PROSITE-ProRule" id="PRU00117"/>
    </source>
</evidence>
<keyword evidence="2" id="KW-0677">Repeat</keyword>
<organism evidence="8 9">
    <name type="scientific">Hevea brasiliensis</name>
    <name type="common">Para rubber tree</name>
    <name type="synonym">Siphonia brasiliensis</name>
    <dbReference type="NCBI Taxonomy" id="3981"/>
    <lineage>
        <taxon>Eukaryota</taxon>
        <taxon>Viridiplantae</taxon>
        <taxon>Streptophyta</taxon>
        <taxon>Embryophyta</taxon>
        <taxon>Tracheophyta</taxon>
        <taxon>Spermatophyta</taxon>
        <taxon>Magnoliopsida</taxon>
        <taxon>eudicotyledons</taxon>
        <taxon>Gunneridae</taxon>
        <taxon>Pentapetalae</taxon>
        <taxon>rosids</taxon>
        <taxon>fabids</taxon>
        <taxon>Malpighiales</taxon>
        <taxon>Euphorbiaceae</taxon>
        <taxon>Crotonoideae</taxon>
        <taxon>Micrandreae</taxon>
        <taxon>Hevea</taxon>
    </lineage>
</organism>
<keyword evidence="5" id="KW-0479">Metal-binding</keyword>